<protein>
    <recommendedName>
        <fullName evidence="4">DUF4252 domain-containing protein</fullName>
    </recommendedName>
</protein>
<feature type="chain" id="PRO_5015959510" description="DUF4252 domain-containing protein" evidence="1">
    <location>
        <begin position="19"/>
        <end position="146"/>
    </location>
</feature>
<evidence type="ECO:0000313" key="3">
    <source>
        <dbReference type="Proteomes" id="UP000249177"/>
    </source>
</evidence>
<comment type="caution">
    <text evidence="2">The sequence shown here is derived from an EMBL/GenBank/DDBJ whole genome shotgun (WGS) entry which is preliminary data.</text>
</comment>
<dbReference type="Proteomes" id="UP000249177">
    <property type="component" value="Unassembled WGS sequence"/>
</dbReference>
<organism evidence="2 3">
    <name type="scientific">Flavobacterium aquariorum</name>
    <dbReference type="NCBI Taxonomy" id="2217670"/>
    <lineage>
        <taxon>Bacteria</taxon>
        <taxon>Pseudomonadati</taxon>
        <taxon>Bacteroidota</taxon>
        <taxon>Flavobacteriia</taxon>
        <taxon>Flavobacteriales</taxon>
        <taxon>Flavobacteriaceae</taxon>
        <taxon>Flavobacterium</taxon>
    </lineage>
</organism>
<dbReference type="OrthoDB" id="1248654at2"/>
<dbReference type="RefSeq" id="WP_111408880.1">
    <property type="nucleotide sequence ID" value="NZ_QKXH01000002.1"/>
</dbReference>
<evidence type="ECO:0000256" key="1">
    <source>
        <dbReference type="SAM" id="SignalP"/>
    </source>
</evidence>
<name>A0A2W7TZ52_9FLAO</name>
<sequence>MKKIIAIAVLFISSVGFSQIKVIETVPVEKLGRVNNSFYVQKIGDDFTFFYTTVQSEDEEAALKAFTFKNVDNAYQSLYKIITGGFAASPLNDVKLELPNNYVWLHYIASSDKTTVQFMVSSKEASSTHISEPLSKEQVEKLFQKS</sequence>
<evidence type="ECO:0000313" key="2">
    <source>
        <dbReference type="EMBL" id="PZX94784.1"/>
    </source>
</evidence>
<keyword evidence="3" id="KW-1185">Reference proteome</keyword>
<dbReference type="AlphaFoldDB" id="A0A2W7TZ52"/>
<accession>A0A2W7TZ52</accession>
<dbReference type="EMBL" id="QKXH01000002">
    <property type="protein sequence ID" value="PZX94784.1"/>
    <property type="molecule type" value="Genomic_DNA"/>
</dbReference>
<gene>
    <name evidence="2" type="ORF">DOS84_04315</name>
</gene>
<evidence type="ECO:0008006" key="4">
    <source>
        <dbReference type="Google" id="ProtNLM"/>
    </source>
</evidence>
<proteinExistence type="predicted"/>
<reference evidence="2 3" key="1">
    <citation type="submission" date="2018-06" db="EMBL/GenBank/DDBJ databases">
        <title>Flavobacterium sp IMCC34762, genome.</title>
        <authorList>
            <person name="Joung Y."/>
            <person name="Cho J."/>
            <person name="Song J."/>
        </authorList>
    </citation>
    <scope>NUCLEOTIDE SEQUENCE [LARGE SCALE GENOMIC DNA]</scope>
    <source>
        <strain evidence="2 3">IMCC34762</strain>
    </source>
</reference>
<keyword evidence="1" id="KW-0732">Signal</keyword>
<feature type="signal peptide" evidence="1">
    <location>
        <begin position="1"/>
        <end position="18"/>
    </location>
</feature>